<evidence type="ECO:0000313" key="3">
    <source>
        <dbReference type="Proteomes" id="UP000324222"/>
    </source>
</evidence>
<sequence length="159" mass="17055">MAEQPRVFVRRRSGVHTEAPRECAAHKTTAYNTHHTPHSTGPSTQLSLPQPGTAVPSPPAEAVTHRPHPAAAVSIRGQSFPERGELPLHRWGSGGRLVLHGAAAPWNGAYLKAIGGKWKALPGMSTLIADSRLLLQLNRTGNRNGARRGERGKKESHAA</sequence>
<protein>
    <submittedName>
        <fullName evidence="2">Uncharacterized protein</fullName>
    </submittedName>
</protein>
<accession>A0A5B7INE5</accession>
<organism evidence="2 3">
    <name type="scientific">Portunus trituberculatus</name>
    <name type="common">Swimming crab</name>
    <name type="synonym">Neptunus trituberculatus</name>
    <dbReference type="NCBI Taxonomy" id="210409"/>
    <lineage>
        <taxon>Eukaryota</taxon>
        <taxon>Metazoa</taxon>
        <taxon>Ecdysozoa</taxon>
        <taxon>Arthropoda</taxon>
        <taxon>Crustacea</taxon>
        <taxon>Multicrustacea</taxon>
        <taxon>Malacostraca</taxon>
        <taxon>Eumalacostraca</taxon>
        <taxon>Eucarida</taxon>
        <taxon>Decapoda</taxon>
        <taxon>Pleocyemata</taxon>
        <taxon>Brachyura</taxon>
        <taxon>Eubrachyura</taxon>
        <taxon>Portunoidea</taxon>
        <taxon>Portunidae</taxon>
        <taxon>Portuninae</taxon>
        <taxon>Portunus</taxon>
    </lineage>
</organism>
<name>A0A5B7INE5_PORTR</name>
<feature type="region of interest" description="Disordered" evidence="1">
    <location>
        <begin position="140"/>
        <end position="159"/>
    </location>
</feature>
<feature type="compositionally biased region" description="Basic and acidic residues" evidence="1">
    <location>
        <begin position="147"/>
        <end position="159"/>
    </location>
</feature>
<dbReference type="Proteomes" id="UP000324222">
    <property type="component" value="Unassembled WGS sequence"/>
</dbReference>
<evidence type="ECO:0000313" key="2">
    <source>
        <dbReference type="EMBL" id="MPC83176.1"/>
    </source>
</evidence>
<reference evidence="2 3" key="1">
    <citation type="submission" date="2019-05" db="EMBL/GenBank/DDBJ databases">
        <title>Another draft genome of Portunus trituberculatus and its Hox gene families provides insights of decapod evolution.</title>
        <authorList>
            <person name="Jeong J.-H."/>
            <person name="Song I."/>
            <person name="Kim S."/>
            <person name="Choi T."/>
            <person name="Kim D."/>
            <person name="Ryu S."/>
            <person name="Kim W."/>
        </authorList>
    </citation>
    <scope>NUCLEOTIDE SEQUENCE [LARGE SCALE GENOMIC DNA]</scope>
    <source>
        <tissue evidence="2">Muscle</tissue>
    </source>
</reference>
<keyword evidence="3" id="KW-1185">Reference proteome</keyword>
<comment type="caution">
    <text evidence="2">The sequence shown here is derived from an EMBL/GenBank/DDBJ whole genome shotgun (WGS) entry which is preliminary data.</text>
</comment>
<gene>
    <name evidence="2" type="ORF">E2C01_077875</name>
</gene>
<dbReference type="AlphaFoldDB" id="A0A5B7INE5"/>
<dbReference type="EMBL" id="VSRR010061769">
    <property type="protein sequence ID" value="MPC83176.1"/>
    <property type="molecule type" value="Genomic_DNA"/>
</dbReference>
<feature type="region of interest" description="Disordered" evidence="1">
    <location>
        <begin position="1"/>
        <end position="78"/>
    </location>
</feature>
<proteinExistence type="predicted"/>
<evidence type="ECO:0000256" key="1">
    <source>
        <dbReference type="SAM" id="MobiDB-lite"/>
    </source>
</evidence>